<keyword evidence="6 11" id="KW-0634">PQQ</keyword>
<dbReference type="Pfam" id="PF13442">
    <property type="entry name" value="Cytochrome_CBB3"/>
    <property type="match status" value="1"/>
</dbReference>
<dbReference type="GO" id="GO:0016614">
    <property type="term" value="F:oxidoreductase activity, acting on CH-OH group of donors"/>
    <property type="evidence" value="ECO:0007669"/>
    <property type="project" value="InterPro"/>
</dbReference>
<keyword evidence="7" id="KW-0560">Oxidoreductase</keyword>
<dbReference type="InterPro" id="IPR017512">
    <property type="entry name" value="PQQ_MeOH/EtOH_DH"/>
</dbReference>
<comment type="similarity">
    <text evidence="1">Belongs to the bacterial PQQ dehydrogenase family.</text>
</comment>
<evidence type="ECO:0000256" key="5">
    <source>
        <dbReference type="ARBA" id="ARBA00022837"/>
    </source>
</evidence>
<dbReference type="InterPro" id="IPR018391">
    <property type="entry name" value="PQQ_b-propeller_rpt"/>
</dbReference>
<evidence type="ECO:0000256" key="6">
    <source>
        <dbReference type="ARBA" id="ARBA00022891"/>
    </source>
</evidence>
<keyword evidence="3 12" id="KW-0479">Metal-binding</keyword>
<dbReference type="Gene3D" id="1.10.760.10">
    <property type="entry name" value="Cytochrome c-like domain"/>
    <property type="match status" value="1"/>
</dbReference>
<feature type="active site" description="Proton acceptor" evidence="10">
    <location>
        <position position="342"/>
    </location>
</feature>
<evidence type="ECO:0000256" key="2">
    <source>
        <dbReference type="ARBA" id="ARBA00022617"/>
    </source>
</evidence>
<evidence type="ECO:0000256" key="10">
    <source>
        <dbReference type="PIRSR" id="PIRSR617512-1"/>
    </source>
</evidence>
<keyword evidence="5 12" id="KW-0106">Calcium</keyword>
<feature type="binding site" description="covalent" evidence="11">
    <location>
        <position position="648"/>
    </location>
    <ligand>
        <name>heme c</name>
        <dbReference type="ChEBI" id="CHEBI:61717"/>
    </ligand>
</feature>
<comment type="cofactor">
    <cofactor evidence="11">
        <name>heme c</name>
        <dbReference type="ChEBI" id="CHEBI:61717"/>
    </cofactor>
    <text evidence="11">Binds 1 heme c group per subunit.</text>
</comment>
<dbReference type="GO" id="GO:0005509">
    <property type="term" value="F:calcium ion binding"/>
    <property type="evidence" value="ECO:0007669"/>
    <property type="project" value="InterPro"/>
</dbReference>
<evidence type="ECO:0000256" key="11">
    <source>
        <dbReference type="PIRSR" id="PIRSR617512-2"/>
    </source>
</evidence>
<feature type="binding site" evidence="11">
    <location>
        <position position="199"/>
    </location>
    <ligand>
        <name>pyrroloquinoline quinone</name>
        <dbReference type="ChEBI" id="CHEBI:58442"/>
    </ligand>
</feature>
<keyword evidence="9" id="KW-1015">Disulfide bond</keyword>
<dbReference type="GO" id="GO:0009055">
    <property type="term" value="F:electron transfer activity"/>
    <property type="evidence" value="ECO:0007669"/>
    <property type="project" value="InterPro"/>
</dbReference>
<protein>
    <submittedName>
        <fullName evidence="14">PQQ-dependent dehydrogenase, methanol/ethanol family</fullName>
    </submittedName>
</protein>
<feature type="binding site" evidence="11">
    <location>
        <begin position="429"/>
        <end position="430"/>
    </location>
    <ligand>
        <name>pyrroloquinoline quinone</name>
        <dbReference type="ChEBI" id="CHEBI:58442"/>
    </ligand>
</feature>
<evidence type="ECO:0000313" key="15">
    <source>
        <dbReference type="Proteomes" id="UP000248597"/>
    </source>
</evidence>
<dbReference type="GO" id="GO:0020037">
    <property type="term" value="F:heme binding"/>
    <property type="evidence" value="ECO:0007669"/>
    <property type="project" value="InterPro"/>
</dbReference>
<feature type="binding site" evidence="11">
    <location>
        <position position="155"/>
    </location>
    <ligand>
        <name>pyrroloquinoline quinone</name>
        <dbReference type="ChEBI" id="CHEBI:58442"/>
    </ligand>
</feature>
<dbReference type="AlphaFoldDB" id="A0A2W5MNP4"/>
<feature type="binding site" description="covalent" evidence="11">
    <location>
        <position position="651"/>
    </location>
    <ligand>
        <name>heme c</name>
        <dbReference type="ChEBI" id="CHEBI:61717"/>
    </ligand>
</feature>
<evidence type="ECO:0000256" key="7">
    <source>
        <dbReference type="ARBA" id="ARBA00023002"/>
    </source>
</evidence>
<name>A0A2W5MNP4_SPHMC</name>
<accession>A0A2W5MNP4</accession>
<feature type="binding site" evidence="12">
    <location>
        <position position="297"/>
    </location>
    <ligand>
        <name>Ca(2+)</name>
        <dbReference type="ChEBI" id="CHEBI:29108"/>
    </ligand>
</feature>
<keyword evidence="4" id="KW-0732">Signal</keyword>
<dbReference type="NCBIfam" id="TIGR03075">
    <property type="entry name" value="PQQ_enz_alc_DH"/>
    <property type="match status" value="1"/>
</dbReference>
<feature type="binding site" description="axial binding residue" evidence="12">
    <location>
        <position position="691"/>
    </location>
    <ligand>
        <name>heme c</name>
        <dbReference type="ChEBI" id="CHEBI:61717"/>
    </ligand>
    <ligandPart>
        <name>Fe</name>
        <dbReference type="ChEBI" id="CHEBI:18248"/>
    </ligandPart>
</feature>
<feature type="binding site" description="axial binding residue" evidence="12">
    <location>
        <position position="652"/>
    </location>
    <ligand>
        <name>heme c</name>
        <dbReference type="ChEBI" id="CHEBI:61717"/>
    </ligand>
    <ligandPart>
        <name>Fe</name>
        <dbReference type="ChEBI" id="CHEBI:18248"/>
    </ligandPart>
</feature>
<evidence type="ECO:0000259" key="13">
    <source>
        <dbReference type="PROSITE" id="PS51007"/>
    </source>
</evidence>
<dbReference type="SMART" id="SM00564">
    <property type="entry name" value="PQQ"/>
    <property type="match status" value="5"/>
</dbReference>
<dbReference type="PROSITE" id="PS51007">
    <property type="entry name" value="CYTC"/>
    <property type="match status" value="1"/>
</dbReference>
<reference evidence="14 15" key="1">
    <citation type="submission" date="2017-08" db="EMBL/GenBank/DDBJ databases">
        <title>Infants hospitalized years apart are colonized by the same room-sourced microbial strains.</title>
        <authorList>
            <person name="Brooks B."/>
            <person name="Olm M.R."/>
            <person name="Firek B.A."/>
            <person name="Baker R."/>
            <person name="Thomas B.C."/>
            <person name="Morowitz M.J."/>
            <person name="Banfield J.F."/>
        </authorList>
    </citation>
    <scope>NUCLEOTIDE SEQUENCE [LARGE SCALE GENOMIC DNA]</scope>
    <source>
        <strain evidence="14">S2_005_003_R2_47</strain>
    </source>
</reference>
<dbReference type="InterPro" id="IPR009056">
    <property type="entry name" value="Cyt_c-like_dom"/>
</dbReference>
<evidence type="ECO:0000313" key="14">
    <source>
        <dbReference type="EMBL" id="PZQ21507.1"/>
    </source>
</evidence>
<comment type="caution">
    <text evidence="14">The sequence shown here is derived from an EMBL/GenBank/DDBJ whole genome shotgun (WGS) entry which is preliminary data.</text>
</comment>
<dbReference type="Proteomes" id="UP000248597">
    <property type="component" value="Unassembled WGS sequence"/>
</dbReference>
<evidence type="ECO:0000256" key="8">
    <source>
        <dbReference type="ARBA" id="ARBA00023004"/>
    </source>
</evidence>
<sequence>MSIEFRRSLVSPINPIAESGASPRSRRSRSRFRGAAMLVLFASLALAGCKSGSSGPLNDDWAMHGHDAAEQRFSPMTQIDEDSIDRLGLAWSLDLPDEVSLEATPLAVNGKLFFTGGYGNVYGVDAVTGKMDWVYNHNAMEAAPENAARMFGVNRGAAYWDGKVYAASRDGVMVALDARTGKPLWTTKFAYPGSKATSTGAPRVMDGKVIIGSSGGDYGARGFVTAMDGRTGKVLWRFFVTPASAADGEGKDTPADKIAAATWSGDWWTLGGGGGGSPYSGITYDPQLKQVYIGTGNGSPWNCHMRSKDGDDNLFLASVVALDADTGEYKWHYQYNPRECWDWKATSEMILTDMKVGDQTRKVLMQAPSNGFFYVIDRQTGKLLSADAYAKQNWAERIDLKTGKPVERPGIRFENGPITLYPGPLGAHNWQPSSYSPQTGLVYMPYIQAGITYAADPQALEMLKTAAGKIRYHQGAGMMTAIDPKDPMDDRGSLIAWDPVKKNIRWRVDYPTQSTTGTVVTAGGVVFHATLQGHLYAYDAATGKRLWSFDTKVGIVAPPITFGFKGKQYVSILTGPGGTPGEGGYPSLQQGWKYGLHPRRLLTFALDGKAVLPDTPAPDFKVASLDKPDLQLDPVKVEYGARLYHTSCSACHGGEVIGGGAAPDLRESSAAFDPVTLQQVVTGGALISRGMPKLDFTSAELNDIYQYIRYAAREEIKQRQAAGSKPKAQ</sequence>
<comment type="cofactor">
    <cofactor evidence="11">
        <name>pyrroloquinoline quinone</name>
        <dbReference type="ChEBI" id="CHEBI:58442"/>
    </cofactor>
    <text evidence="11">Binds 1 PQQ group per subunit.</text>
</comment>
<dbReference type="InterPro" id="IPR002372">
    <property type="entry name" value="PQQ_rpt_dom"/>
</dbReference>
<evidence type="ECO:0000256" key="3">
    <source>
        <dbReference type="ARBA" id="ARBA00022723"/>
    </source>
</evidence>
<dbReference type="GO" id="GO:0016020">
    <property type="term" value="C:membrane"/>
    <property type="evidence" value="ECO:0007669"/>
    <property type="project" value="InterPro"/>
</dbReference>
<evidence type="ECO:0000256" key="1">
    <source>
        <dbReference type="ARBA" id="ARBA00008156"/>
    </source>
</evidence>
<keyword evidence="2 11" id="KW-0349">Heme</keyword>
<feature type="binding site" evidence="11">
    <location>
        <position position="102"/>
    </location>
    <ligand>
        <name>pyrroloquinoline quinone</name>
        <dbReference type="ChEBI" id="CHEBI:58442"/>
    </ligand>
</feature>
<dbReference type="EMBL" id="QFPJ01000028">
    <property type="protein sequence ID" value="PZQ21507.1"/>
    <property type="molecule type" value="Genomic_DNA"/>
</dbReference>
<organism evidence="14 15">
    <name type="scientific">Sphingopyxis macrogoltabida</name>
    <name type="common">Sphingomonas macrogoltabidus</name>
    <dbReference type="NCBI Taxonomy" id="33050"/>
    <lineage>
        <taxon>Bacteria</taxon>
        <taxon>Pseudomonadati</taxon>
        <taxon>Pseudomonadota</taxon>
        <taxon>Alphaproteobacteria</taxon>
        <taxon>Sphingomonadales</taxon>
        <taxon>Sphingomonadaceae</taxon>
        <taxon>Sphingopyxis</taxon>
    </lineage>
</organism>
<evidence type="ECO:0000256" key="12">
    <source>
        <dbReference type="PIRSR" id="PIRSR617512-3"/>
    </source>
</evidence>
<dbReference type="SUPFAM" id="SSF50998">
    <property type="entry name" value="Quinoprotein alcohol dehydrogenase-like"/>
    <property type="match status" value="1"/>
</dbReference>
<dbReference type="PANTHER" id="PTHR32303">
    <property type="entry name" value="QUINOPROTEIN ALCOHOL DEHYDROGENASE (CYTOCHROME C)"/>
    <property type="match status" value="1"/>
</dbReference>
<feature type="domain" description="Cytochrome c" evidence="13">
    <location>
        <begin position="635"/>
        <end position="712"/>
    </location>
</feature>
<evidence type="ECO:0000256" key="9">
    <source>
        <dbReference type="ARBA" id="ARBA00023157"/>
    </source>
</evidence>
<dbReference type="Pfam" id="PF01011">
    <property type="entry name" value="PQQ"/>
    <property type="match status" value="2"/>
</dbReference>
<gene>
    <name evidence="14" type="ORF">DI569_11735</name>
</gene>
<feature type="binding site" evidence="12">
    <location>
        <position position="342"/>
    </location>
    <ligand>
        <name>Ca(2+)</name>
        <dbReference type="ChEBI" id="CHEBI:29108"/>
    </ligand>
</feature>
<dbReference type="SUPFAM" id="SSF46626">
    <property type="entry name" value="Cytochrome c"/>
    <property type="match status" value="1"/>
</dbReference>
<proteinExistence type="inferred from homology"/>
<evidence type="ECO:0000256" key="4">
    <source>
        <dbReference type="ARBA" id="ARBA00022729"/>
    </source>
</evidence>
<dbReference type="InterPro" id="IPR011047">
    <property type="entry name" value="Quinoprotein_ADH-like_sf"/>
</dbReference>
<keyword evidence="8 12" id="KW-0408">Iron</keyword>
<comment type="cofactor">
    <cofactor evidence="12">
        <name>Ca(2+)</name>
        <dbReference type="ChEBI" id="CHEBI:29108"/>
    </cofactor>
    <text evidence="12">Binds 1 Ca(2+) ion per subunit.</text>
</comment>
<dbReference type="InterPro" id="IPR036909">
    <property type="entry name" value="Cyt_c-like_dom_sf"/>
</dbReference>
<dbReference type="Gene3D" id="2.140.10.10">
    <property type="entry name" value="Quinoprotein alcohol dehydrogenase-like superfamily"/>
    <property type="match status" value="1"/>
</dbReference>